<dbReference type="Gene3D" id="3.40.1580.10">
    <property type="entry name" value="SMI1/KNR4-like"/>
    <property type="match status" value="1"/>
</dbReference>
<evidence type="ECO:0000313" key="3">
    <source>
        <dbReference type="Proteomes" id="UP001558534"/>
    </source>
</evidence>
<dbReference type="InterPro" id="IPR037883">
    <property type="entry name" value="Knr4/Smi1-like_sf"/>
</dbReference>
<comment type="caution">
    <text evidence="1">The sequence shown here is derived from an EMBL/GenBank/DDBJ whole genome shotgun (WGS) entry which is preliminary data.</text>
</comment>
<accession>A0ABV3W3P2</accession>
<keyword evidence="3" id="KW-1185">Reference proteome</keyword>
<dbReference type="EMBL" id="JBFRHK010000021">
    <property type="protein sequence ID" value="MEX3747918.1"/>
    <property type="molecule type" value="Genomic_DNA"/>
</dbReference>
<evidence type="ECO:0000313" key="1">
    <source>
        <dbReference type="EMBL" id="MEX3747800.1"/>
    </source>
</evidence>
<dbReference type="Proteomes" id="UP001558534">
    <property type="component" value="Unassembled WGS sequence"/>
</dbReference>
<name>A0ABV3W3P2_9BACI</name>
<dbReference type="RefSeq" id="WP_368638299.1">
    <property type="nucleotide sequence ID" value="NZ_JBFRHK010000019.1"/>
</dbReference>
<dbReference type="EMBL" id="JBFRHK010000019">
    <property type="protein sequence ID" value="MEX3747800.1"/>
    <property type="molecule type" value="Genomic_DNA"/>
</dbReference>
<proteinExistence type="predicted"/>
<evidence type="ECO:0000313" key="2">
    <source>
        <dbReference type="EMBL" id="MEX3747918.1"/>
    </source>
</evidence>
<sequence length="147" mass="17538">MLNDNVREFLLNKNWLIKEYVQEYDRVISDLAIPMDSDFAEFQRFTTESTFSTKKGPELINICWFSIYSDDFEAITNSLWKNRPEGNLPQNFIPFSDTDGESIFLYDKINQGVYYVNELEMSEIIKGKFVPQWSGFKEFLEWYFDIK</sequence>
<organism evidence="1 3">
    <name type="scientific">Lysinibacillus xylanilyticus</name>
    <dbReference type="NCBI Taxonomy" id="582475"/>
    <lineage>
        <taxon>Bacteria</taxon>
        <taxon>Bacillati</taxon>
        <taxon>Bacillota</taxon>
        <taxon>Bacilli</taxon>
        <taxon>Bacillales</taxon>
        <taxon>Bacillaceae</taxon>
        <taxon>Lysinibacillus</taxon>
    </lineage>
</organism>
<gene>
    <name evidence="1" type="ORF">AB1300_22135</name>
    <name evidence="2" type="ORF">AB1300_22730</name>
</gene>
<reference evidence="1 3" key="1">
    <citation type="submission" date="2024-07" db="EMBL/GenBank/DDBJ databases">
        <title>Characterization of a bacterium isolated from hydrolysated instant sea cucumber by whole-genome sequencing and metabolomics.</title>
        <authorList>
            <person name="Luo X."/>
            <person name="Zhang Z."/>
            <person name="Zheng Z."/>
            <person name="Zhang W."/>
            <person name="Ming T."/>
            <person name="Jiao L."/>
            <person name="Su X."/>
            <person name="Kong F."/>
            <person name="Xu J."/>
        </authorList>
    </citation>
    <scope>NUCLEOTIDE SEQUENCE [LARGE SCALE GENOMIC DNA]</scope>
    <source>
        <strain evidence="1 3">XL-2024</strain>
    </source>
</reference>
<protein>
    <recommendedName>
        <fullName evidence="4">SMI1/KNR4 family protein</fullName>
    </recommendedName>
</protein>
<dbReference type="SUPFAM" id="SSF160631">
    <property type="entry name" value="SMI1/KNR4-like"/>
    <property type="match status" value="1"/>
</dbReference>
<evidence type="ECO:0008006" key="4">
    <source>
        <dbReference type="Google" id="ProtNLM"/>
    </source>
</evidence>